<dbReference type="AlphaFoldDB" id="A0A2N5IVI7"/>
<accession>A0A2N5IVI7</accession>
<comment type="caution">
    <text evidence="1">The sequence shown here is derived from an EMBL/GenBank/DDBJ whole genome shotgun (WGS) entry which is preliminary data.</text>
</comment>
<dbReference type="EMBL" id="NMWT01000038">
    <property type="protein sequence ID" value="PLS25970.1"/>
    <property type="molecule type" value="Genomic_DNA"/>
</dbReference>
<proteinExistence type="predicted"/>
<sequence>MTPTPTLGVLTVTAAARSGGQTVTVTPDVGAGLQRRIMITDADKTPTVAYDTVCDLKSGWTAFPADGAVSGTEAQVATVVDCTTSGANARLLGKGTLPAPLA</sequence>
<gene>
    <name evidence="1" type="ORF">Uis4E_2228</name>
</gene>
<organism evidence="1 2">
    <name type="scientific">Bifidobacterium parmae</name>
    <dbReference type="NCBI Taxonomy" id="361854"/>
    <lineage>
        <taxon>Bacteria</taxon>
        <taxon>Bacillati</taxon>
        <taxon>Actinomycetota</taxon>
        <taxon>Actinomycetes</taxon>
        <taxon>Bifidobacteriales</taxon>
        <taxon>Bifidobacteriaceae</taxon>
        <taxon>Bifidobacterium</taxon>
    </lineage>
</organism>
<evidence type="ECO:0000313" key="1">
    <source>
        <dbReference type="EMBL" id="PLS25970.1"/>
    </source>
</evidence>
<protein>
    <submittedName>
        <fullName evidence="1">Uncharacterized protein</fullName>
    </submittedName>
</protein>
<reference evidence="1 2" key="1">
    <citation type="submission" date="2017-07" db="EMBL/GenBank/DDBJ databases">
        <title>Bifidobacterium novel species.</title>
        <authorList>
            <person name="Lugli G.A."/>
            <person name="Milani C."/>
            <person name="Duranti S."/>
            <person name="Mangifesta M."/>
        </authorList>
    </citation>
    <scope>NUCLEOTIDE SEQUENCE [LARGE SCALE GENOMIC DNA]</scope>
    <source>
        <strain evidence="1 2">77</strain>
    </source>
</reference>
<evidence type="ECO:0000313" key="2">
    <source>
        <dbReference type="Proteomes" id="UP000235034"/>
    </source>
</evidence>
<dbReference type="Proteomes" id="UP000235034">
    <property type="component" value="Unassembled WGS sequence"/>
</dbReference>
<keyword evidence="2" id="KW-1185">Reference proteome</keyword>
<dbReference type="RefSeq" id="WP_243394571.1">
    <property type="nucleotide sequence ID" value="NZ_NMWT01000038.1"/>
</dbReference>
<name>A0A2N5IVI7_9BIFI</name>